<dbReference type="GO" id="GO:0022857">
    <property type="term" value="F:transmembrane transporter activity"/>
    <property type="evidence" value="ECO:0007669"/>
    <property type="project" value="InterPro"/>
</dbReference>
<feature type="transmembrane region" description="Helical" evidence="7">
    <location>
        <begin position="177"/>
        <end position="202"/>
    </location>
</feature>
<feature type="domain" description="Major facilitator superfamily (MFS) profile" evidence="8">
    <location>
        <begin position="23"/>
        <end position="413"/>
    </location>
</feature>
<reference evidence="9 10" key="1">
    <citation type="submission" date="2019-09" db="EMBL/GenBank/DDBJ databases">
        <title>Goodfellowia gen. nov., a new genus of the Pseudonocardineae related to Actinoalloteichus, containing Goodfellowia coeruleoviolacea gen. nov., comb. nov. gen. nov., comb. nov.</title>
        <authorList>
            <person name="Labeda D."/>
        </authorList>
    </citation>
    <scope>NUCLEOTIDE SEQUENCE [LARGE SCALE GENOMIC DNA]</scope>
    <source>
        <strain evidence="9 10">AN110305</strain>
    </source>
</reference>
<reference evidence="9 10" key="2">
    <citation type="submission" date="2019-09" db="EMBL/GenBank/DDBJ databases">
        <authorList>
            <person name="Jin C."/>
        </authorList>
    </citation>
    <scope>NUCLEOTIDE SEQUENCE [LARGE SCALE GENOMIC DNA]</scope>
    <source>
        <strain evidence="9 10">AN110305</strain>
    </source>
</reference>
<organism evidence="9 10">
    <name type="scientific">Solihabitans fulvus</name>
    <dbReference type="NCBI Taxonomy" id="1892852"/>
    <lineage>
        <taxon>Bacteria</taxon>
        <taxon>Bacillati</taxon>
        <taxon>Actinomycetota</taxon>
        <taxon>Actinomycetes</taxon>
        <taxon>Pseudonocardiales</taxon>
        <taxon>Pseudonocardiaceae</taxon>
        <taxon>Solihabitans</taxon>
    </lineage>
</organism>
<evidence type="ECO:0000256" key="6">
    <source>
        <dbReference type="ARBA" id="ARBA00023136"/>
    </source>
</evidence>
<dbReference type="CDD" id="cd06173">
    <property type="entry name" value="MFS_MefA_like"/>
    <property type="match status" value="1"/>
</dbReference>
<keyword evidence="4 7" id="KW-0812">Transmembrane</keyword>
<feature type="transmembrane region" description="Helical" evidence="7">
    <location>
        <begin position="387"/>
        <end position="406"/>
    </location>
</feature>
<dbReference type="InterPro" id="IPR010290">
    <property type="entry name" value="TM_effector"/>
</dbReference>
<evidence type="ECO:0000259" key="8">
    <source>
        <dbReference type="PROSITE" id="PS50850"/>
    </source>
</evidence>
<protein>
    <submittedName>
        <fullName evidence="9">MFS transporter</fullName>
    </submittedName>
</protein>
<evidence type="ECO:0000256" key="4">
    <source>
        <dbReference type="ARBA" id="ARBA00022692"/>
    </source>
</evidence>
<name>A0A5B2WY03_9PSEU</name>
<dbReference type="EMBL" id="VUOB01000057">
    <property type="protein sequence ID" value="KAA2255386.1"/>
    <property type="molecule type" value="Genomic_DNA"/>
</dbReference>
<comment type="subcellular location">
    <subcellularLocation>
        <location evidence="1">Cell membrane</location>
        <topology evidence="1">Multi-pass membrane protein</topology>
    </subcellularLocation>
</comment>
<sequence length="426" mass="44073">MEAVDASPGGVAGKPAADPTTRNTAVLVVFTAVTNLTDGVTKVAFPLLATGITSSPAQISGVSLTLTLPWLLAALHVGVLVDRVDRRKLLWVANAIRIVVVAAVLAAVVTHHVSMLLLYAGGLSLGIAEVIALISASALVPDAVRPAGRERANAWVAGAETVCNEFAGPLVGGLLVAAGAAIALGASTAGYLIGMGVLLLLVGKFRVERPADQPRDSVNQQIAAGLKFLWHQRMLRVMALALTVLCSCWGAWFGLMPLLATKDMGLDAKGYGVLLSSLGVGGLLGALCVGTLNRLFGRRIVMVADLVGTFAMVAAPAVVNTMWMVAVAAFLGGLGGTLWTVNSRTISQNLVPTELMGRYTAAYRLFSWGAVPLGAGLAGLVAEWFSIKVAFGLFAVAVLLLFVPFLRTFTTEALAAAEPAKAEPAD</sequence>
<dbReference type="PANTHER" id="PTHR23513:SF6">
    <property type="entry name" value="MAJOR FACILITATOR SUPERFAMILY ASSOCIATED DOMAIN-CONTAINING PROTEIN"/>
    <property type="match status" value="1"/>
</dbReference>
<feature type="transmembrane region" description="Helical" evidence="7">
    <location>
        <begin position="116"/>
        <end position="140"/>
    </location>
</feature>
<feature type="transmembrane region" description="Helical" evidence="7">
    <location>
        <begin position="300"/>
        <end position="317"/>
    </location>
</feature>
<gene>
    <name evidence="9" type="ORF">F0L68_28635</name>
</gene>
<accession>A0A5B2WY03</accession>
<comment type="caution">
    <text evidence="9">The sequence shown here is derived from an EMBL/GenBank/DDBJ whole genome shotgun (WGS) entry which is preliminary data.</text>
</comment>
<dbReference type="Pfam" id="PF05977">
    <property type="entry name" value="MFS_3"/>
    <property type="match status" value="1"/>
</dbReference>
<feature type="transmembrane region" description="Helical" evidence="7">
    <location>
        <begin position="89"/>
        <end position="110"/>
    </location>
</feature>
<dbReference type="InterPro" id="IPR036259">
    <property type="entry name" value="MFS_trans_sf"/>
</dbReference>
<keyword evidence="5 7" id="KW-1133">Transmembrane helix</keyword>
<dbReference type="Gene3D" id="1.20.1250.20">
    <property type="entry name" value="MFS general substrate transporter like domains"/>
    <property type="match status" value="1"/>
</dbReference>
<dbReference type="AlphaFoldDB" id="A0A5B2WY03"/>
<feature type="transmembrane region" description="Helical" evidence="7">
    <location>
        <begin position="152"/>
        <end position="171"/>
    </location>
</feature>
<dbReference type="GO" id="GO:0005886">
    <property type="term" value="C:plasma membrane"/>
    <property type="evidence" value="ECO:0007669"/>
    <property type="project" value="UniProtKB-SubCell"/>
</dbReference>
<feature type="transmembrane region" description="Helical" evidence="7">
    <location>
        <begin position="323"/>
        <end position="341"/>
    </location>
</feature>
<evidence type="ECO:0000256" key="1">
    <source>
        <dbReference type="ARBA" id="ARBA00004651"/>
    </source>
</evidence>
<feature type="transmembrane region" description="Helical" evidence="7">
    <location>
        <begin position="237"/>
        <end position="259"/>
    </location>
</feature>
<dbReference type="PROSITE" id="PS50850">
    <property type="entry name" value="MFS"/>
    <property type="match status" value="1"/>
</dbReference>
<feature type="transmembrane region" description="Helical" evidence="7">
    <location>
        <begin position="271"/>
        <end position="293"/>
    </location>
</feature>
<keyword evidence="3" id="KW-1003">Cell membrane</keyword>
<feature type="transmembrane region" description="Helical" evidence="7">
    <location>
        <begin position="57"/>
        <end position="77"/>
    </location>
</feature>
<evidence type="ECO:0000313" key="10">
    <source>
        <dbReference type="Proteomes" id="UP000323454"/>
    </source>
</evidence>
<dbReference type="InterPro" id="IPR020846">
    <property type="entry name" value="MFS_dom"/>
</dbReference>
<dbReference type="PANTHER" id="PTHR23513">
    <property type="entry name" value="INTEGRAL MEMBRANE EFFLUX PROTEIN-RELATED"/>
    <property type="match status" value="1"/>
</dbReference>
<feature type="transmembrane region" description="Helical" evidence="7">
    <location>
        <begin position="362"/>
        <end position="381"/>
    </location>
</feature>
<dbReference type="Proteomes" id="UP000323454">
    <property type="component" value="Unassembled WGS sequence"/>
</dbReference>
<evidence type="ECO:0000256" key="7">
    <source>
        <dbReference type="SAM" id="Phobius"/>
    </source>
</evidence>
<keyword evidence="2" id="KW-0813">Transport</keyword>
<proteinExistence type="predicted"/>
<evidence type="ECO:0000256" key="2">
    <source>
        <dbReference type="ARBA" id="ARBA00022448"/>
    </source>
</evidence>
<dbReference type="OrthoDB" id="145388at2"/>
<keyword evidence="10" id="KW-1185">Reference proteome</keyword>
<keyword evidence="6 7" id="KW-0472">Membrane</keyword>
<evidence type="ECO:0000256" key="5">
    <source>
        <dbReference type="ARBA" id="ARBA00022989"/>
    </source>
</evidence>
<evidence type="ECO:0000256" key="3">
    <source>
        <dbReference type="ARBA" id="ARBA00022475"/>
    </source>
</evidence>
<dbReference type="SUPFAM" id="SSF103473">
    <property type="entry name" value="MFS general substrate transporter"/>
    <property type="match status" value="1"/>
</dbReference>
<evidence type="ECO:0000313" key="9">
    <source>
        <dbReference type="EMBL" id="KAA2255386.1"/>
    </source>
</evidence>